<accession>A0A6I8N130</accession>
<feature type="domain" description="Yip1" evidence="8">
    <location>
        <begin position="73"/>
        <end position="246"/>
    </location>
</feature>
<keyword evidence="5 6" id="KW-0472">Membrane</keyword>
<evidence type="ECO:0000256" key="4">
    <source>
        <dbReference type="ARBA" id="ARBA00022989"/>
    </source>
</evidence>
<dbReference type="GO" id="GO:0000138">
    <property type="term" value="C:Golgi trans cisterna"/>
    <property type="evidence" value="ECO:0007669"/>
    <property type="project" value="Ensembl"/>
</dbReference>
<name>A0A6I8N130_ORNAN</name>
<dbReference type="GO" id="GO:0030133">
    <property type="term" value="C:transport vesicle"/>
    <property type="evidence" value="ECO:0007669"/>
    <property type="project" value="Ensembl"/>
</dbReference>
<dbReference type="AlphaFoldDB" id="A0A6I8N130"/>
<feature type="transmembrane region" description="Helical" evidence="6">
    <location>
        <begin position="200"/>
        <end position="222"/>
    </location>
</feature>
<gene>
    <name evidence="9" type="primary">YIPF2</name>
</gene>
<evidence type="ECO:0000256" key="1">
    <source>
        <dbReference type="ARBA" id="ARBA00004257"/>
    </source>
</evidence>
<dbReference type="InterPro" id="IPR006977">
    <property type="entry name" value="Yip1_dom"/>
</dbReference>
<dbReference type="GO" id="GO:0031267">
    <property type="term" value="F:small GTPase binding"/>
    <property type="evidence" value="ECO:0007669"/>
    <property type="project" value="InterPro"/>
</dbReference>
<organism evidence="9 10">
    <name type="scientific">Ornithorhynchus anatinus</name>
    <name type="common">Duckbill platypus</name>
    <dbReference type="NCBI Taxonomy" id="9258"/>
    <lineage>
        <taxon>Eukaryota</taxon>
        <taxon>Metazoa</taxon>
        <taxon>Chordata</taxon>
        <taxon>Craniata</taxon>
        <taxon>Vertebrata</taxon>
        <taxon>Euteleostomi</taxon>
        <taxon>Mammalia</taxon>
        <taxon>Monotremata</taxon>
        <taxon>Ornithorhynchidae</taxon>
        <taxon>Ornithorhynchus</taxon>
    </lineage>
</organism>
<evidence type="ECO:0000256" key="5">
    <source>
        <dbReference type="ARBA" id="ARBA00023136"/>
    </source>
</evidence>
<dbReference type="InParanoid" id="A0A6I8N130"/>
<comment type="similarity">
    <text evidence="2 6">Belongs to the YIP1 family.</text>
</comment>
<dbReference type="GO" id="GO:0016192">
    <property type="term" value="P:vesicle-mediated transport"/>
    <property type="evidence" value="ECO:0007669"/>
    <property type="project" value="InterPro"/>
</dbReference>
<reference evidence="9 10" key="1">
    <citation type="journal article" date="2008" name="Nature">
        <title>Genome analysis of the platypus reveals unique signatures of evolution.</title>
        <authorList>
            <person name="Warren W.C."/>
            <person name="Hillier L.W."/>
            <person name="Marshall Graves J.A."/>
            <person name="Birney E."/>
            <person name="Ponting C.P."/>
            <person name="Grutzner F."/>
            <person name="Belov K."/>
            <person name="Miller W."/>
            <person name="Clarke L."/>
            <person name="Chinwalla A.T."/>
            <person name="Yang S.P."/>
            <person name="Heger A."/>
            <person name="Locke D.P."/>
            <person name="Miethke P."/>
            <person name="Waters P.D."/>
            <person name="Veyrunes F."/>
            <person name="Fulton L."/>
            <person name="Fulton B."/>
            <person name="Graves T."/>
            <person name="Wallis J."/>
            <person name="Puente X.S."/>
            <person name="Lopez-Otin C."/>
            <person name="Ordonez G.R."/>
            <person name="Eichler E.E."/>
            <person name="Chen L."/>
            <person name="Cheng Z."/>
            <person name="Deakin J.E."/>
            <person name="Alsop A."/>
            <person name="Thompson K."/>
            <person name="Kirby P."/>
            <person name="Papenfuss A.T."/>
            <person name="Wakefield M.J."/>
            <person name="Olender T."/>
            <person name="Lancet D."/>
            <person name="Huttley G.A."/>
            <person name="Smit A.F."/>
            <person name="Pask A."/>
            <person name="Temple-Smith P."/>
            <person name="Batzer M.A."/>
            <person name="Walker J.A."/>
            <person name="Konkel M.K."/>
            <person name="Harris R.S."/>
            <person name="Whittington C.M."/>
            <person name="Wong E.S."/>
            <person name="Gemmell N.J."/>
            <person name="Buschiazzo E."/>
            <person name="Vargas Jentzsch I.M."/>
            <person name="Merkel A."/>
            <person name="Schmitz J."/>
            <person name="Zemann A."/>
            <person name="Churakov G."/>
            <person name="Kriegs J.O."/>
            <person name="Brosius J."/>
            <person name="Murchison E.P."/>
            <person name="Sachidanandam R."/>
            <person name="Smith C."/>
            <person name="Hannon G.J."/>
            <person name="Tsend-Ayush E."/>
            <person name="McMillan D."/>
            <person name="Attenborough R."/>
            <person name="Rens W."/>
            <person name="Ferguson-Smith M."/>
            <person name="Lefevre C.M."/>
            <person name="Sharp J.A."/>
            <person name="Nicholas K.R."/>
            <person name="Ray D.A."/>
            <person name="Kube M."/>
            <person name="Reinhardt R."/>
            <person name="Pringle T.H."/>
            <person name="Taylor J."/>
            <person name="Jones R.C."/>
            <person name="Nixon B."/>
            <person name="Dacheux J.L."/>
            <person name="Niwa H."/>
            <person name="Sekita Y."/>
            <person name="Huang X."/>
            <person name="Stark A."/>
            <person name="Kheradpour P."/>
            <person name="Kellis M."/>
            <person name="Flicek P."/>
            <person name="Chen Y."/>
            <person name="Webber C."/>
            <person name="Hardison R."/>
            <person name="Nelson J."/>
            <person name="Hallsworth-Pepin K."/>
            <person name="Delehaunty K."/>
            <person name="Markovic C."/>
            <person name="Minx P."/>
            <person name="Feng Y."/>
            <person name="Kremitzki C."/>
            <person name="Mitreva M."/>
            <person name="Glasscock J."/>
            <person name="Wylie T."/>
            <person name="Wohldmann P."/>
            <person name="Thiru P."/>
            <person name="Nhan M.N."/>
            <person name="Pohl C.S."/>
            <person name="Smith S.M."/>
            <person name="Hou S."/>
            <person name="Nefedov M."/>
            <person name="de Jong P.J."/>
            <person name="Renfree M.B."/>
            <person name="Mardis E.R."/>
            <person name="Wilson R.K."/>
        </authorList>
    </citation>
    <scope>NUCLEOTIDE SEQUENCE [LARGE SCALE GENOMIC DNA]</scope>
    <source>
        <strain evidence="9 10">Glennie</strain>
    </source>
</reference>
<keyword evidence="4 6" id="KW-1133">Transmembrane helix</keyword>
<keyword evidence="10" id="KW-1185">Reference proteome</keyword>
<feature type="region of interest" description="Disordered" evidence="7">
    <location>
        <begin position="263"/>
        <end position="286"/>
    </location>
</feature>
<dbReference type="OMA" id="PIWISVT"/>
<dbReference type="GO" id="GO:0005797">
    <property type="term" value="C:Golgi medial cisterna"/>
    <property type="evidence" value="ECO:0007669"/>
    <property type="project" value="Ensembl"/>
</dbReference>
<dbReference type="GO" id="GO:0005802">
    <property type="term" value="C:trans-Golgi network"/>
    <property type="evidence" value="ECO:0007669"/>
    <property type="project" value="Ensembl"/>
</dbReference>
<evidence type="ECO:0000256" key="2">
    <source>
        <dbReference type="ARBA" id="ARBA00010596"/>
    </source>
</evidence>
<reference evidence="9" key="3">
    <citation type="submission" date="2025-09" db="UniProtKB">
        <authorList>
            <consortium name="Ensembl"/>
        </authorList>
    </citation>
    <scope>IDENTIFICATION</scope>
    <source>
        <strain evidence="9">Glennie</strain>
    </source>
</reference>
<feature type="transmembrane region" description="Helical" evidence="6">
    <location>
        <begin position="229"/>
        <end position="252"/>
    </location>
</feature>
<dbReference type="GO" id="GO:0000139">
    <property type="term" value="C:Golgi membrane"/>
    <property type="evidence" value="ECO:0007669"/>
    <property type="project" value="UniProtKB-SubCell"/>
</dbReference>
<keyword evidence="3 6" id="KW-0812">Transmembrane</keyword>
<evidence type="ECO:0000256" key="3">
    <source>
        <dbReference type="ARBA" id="ARBA00022692"/>
    </source>
</evidence>
<dbReference type="Pfam" id="PF04893">
    <property type="entry name" value="Yip1"/>
    <property type="match status" value="1"/>
</dbReference>
<sequence length="286" mass="32157">PHAATTSVSRKHVTLTLGTSSEDDESEEPGEESDKAQLLRGEKEPPSFWTFGYYQSFFDVDTYQVLDRIKGSLLPLPSRNFVKHYLRDHPDLYGPFWICATLACLLAVTSNLATVMQRREDPTFHYSPQFHKVTIAGILIYCYAWLVPLCLWCFLKWRKGVIESVDSYTFLETVCVYGYSLFAYIPAVVLWMIPVVWLQWLLVALVLVPSGSMLVFTFWPLVRSDTKMAATALLTGMIALHVLLAIACKLYFFQTPPHLSSGSLPSSTPSPLLKTSLPTPSGTLHP</sequence>
<feature type="compositionally biased region" description="Acidic residues" evidence="7">
    <location>
        <begin position="21"/>
        <end position="31"/>
    </location>
</feature>
<proteinExistence type="inferred from homology"/>
<evidence type="ECO:0000259" key="8">
    <source>
        <dbReference type="Pfam" id="PF04893"/>
    </source>
</evidence>
<evidence type="ECO:0000313" key="10">
    <source>
        <dbReference type="Proteomes" id="UP000002279"/>
    </source>
</evidence>
<comment type="subcellular location">
    <subcellularLocation>
        <location evidence="6">Golgi apparatus membrane</location>
        <topology evidence="6">Multi-pass membrane protein</topology>
    </subcellularLocation>
    <subcellularLocation>
        <location evidence="1">Golgi apparatus</location>
        <location evidence="1">cis-Golgi network membrane</location>
        <topology evidence="1">Multi-pass membrane protein</topology>
    </subcellularLocation>
</comment>
<dbReference type="FunCoup" id="A0A6I8N130">
    <property type="interactions" value="1232"/>
</dbReference>
<evidence type="ECO:0000256" key="6">
    <source>
        <dbReference type="RuleBase" id="RU361264"/>
    </source>
</evidence>
<evidence type="ECO:0000256" key="7">
    <source>
        <dbReference type="SAM" id="MobiDB-lite"/>
    </source>
</evidence>
<dbReference type="InterPro" id="IPR039765">
    <property type="entry name" value="Yip5/YIPF1/YIPF2"/>
</dbReference>
<dbReference type="Ensembl" id="ENSOANT00000070063.1">
    <property type="protein sequence ID" value="ENSOANP00000034621.1"/>
    <property type="gene ID" value="ENSOANG00000050867.1"/>
</dbReference>
<dbReference type="GO" id="GO:0005794">
    <property type="term" value="C:Golgi apparatus"/>
    <property type="evidence" value="ECO:0000318"/>
    <property type="project" value="GO_Central"/>
</dbReference>
<feature type="transmembrane region" description="Helical" evidence="6">
    <location>
        <begin position="133"/>
        <end position="155"/>
    </location>
</feature>
<dbReference type="Proteomes" id="UP000002279">
    <property type="component" value="Chromosome X2"/>
</dbReference>
<feature type="transmembrane region" description="Helical" evidence="6">
    <location>
        <begin position="92"/>
        <end position="113"/>
    </location>
</feature>
<feature type="transmembrane region" description="Helical" evidence="6">
    <location>
        <begin position="176"/>
        <end position="194"/>
    </location>
</feature>
<dbReference type="GeneTree" id="ENSGT00390000010157"/>
<feature type="region of interest" description="Disordered" evidence="7">
    <location>
        <begin position="1"/>
        <end position="40"/>
    </location>
</feature>
<dbReference type="PANTHER" id="PTHR12822:SF3">
    <property type="entry name" value="PROTEIN YIPF2"/>
    <property type="match status" value="1"/>
</dbReference>
<dbReference type="PANTHER" id="PTHR12822">
    <property type="entry name" value="PROTEIN YIPF"/>
    <property type="match status" value="1"/>
</dbReference>
<dbReference type="Bgee" id="ENSOANG00000050867">
    <property type="expression patterns" value="Expressed in endometrium and 7 other cell types or tissues"/>
</dbReference>
<reference evidence="9" key="2">
    <citation type="submission" date="2025-08" db="UniProtKB">
        <authorList>
            <consortium name="Ensembl"/>
        </authorList>
    </citation>
    <scope>IDENTIFICATION</scope>
    <source>
        <strain evidence="9">Glennie</strain>
    </source>
</reference>
<evidence type="ECO:0000313" key="9">
    <source>
        <dbReference type="Ensembl" id="ENSOANP00000034621.1"/>
    </source>
</evidence>
<protein>
    <recommendedName>
        <fullName evidence="6">Protein YIPF</fullName>
    </recommendedName>
</protein>